<dbReference type="AlphaFoldDB" id="A0AAW2YWU7"/>
<evidence type="ECO:0000256" key="1">
    <source>
        <dbReference type="ARBA" id="ARBA00006795"/>
    </source>
</evidence>
<dbReference type="Pfam" id="PF04676">
    <property type="entry name" value="CwfJ_C_2"/>
    <property type="match status" value="1"/>
</dbReference>
<dbReference type="EMBL" id="JAOPGA020000780">
    <property type="protein sequence ID" value="KAL0481625.1"/>
    <property type="molecule type" value="Genomic_DNA"/>
</dbReference>
<dbReference type="Proteomes" id="UP001431209">
    <property type="component" value="Unassembled WGS sequence"/>
</dbReference>
<evidence type="ECO:0000259" key="3">
    <source>
        <dbReference type="Pfam" id="PF04676"/>
    </source>
</evidence>
<feature type="region of interest" description="Disordered" evidence="2">
    <location>
        <begin position="163"/>
        <end position="207"/>
    </location>
</feature>
<keyword evidence="6" id="KW-1185">Reference proteome</keyword>
<sequence length="640" mass="73247">MLKGLIVKKDKKHKDKKDRSRERDSSDNKRKRDHDNVEDEVRQREAKMRLSEQISLLQDEEKKTKELPTPLIEEEDAPQAPAENAPKREEWMSLVPKGGLFSGRLYGNDKSNPQSEVPKKEVVELNPYFKNGGVGLPTEDKSSNPTPIIGDGGASWRAKALKRAKENQNRQPLVDEKDKWTKEEMDKWSGSALSRNDRERARRRDHSMDVTEMTKMKMPEKSKDLKWTPSTPISSNQFATTTMVQNEPSRVQPVVGHVEHEPVDQEQLNRLAAKALKAQMMGDQTEYERLSSQIEELKSINNNRVASLSDYNIRGERIIKSDHNNNNQNELRDLVLEAKEGGVQNFDVQFAKDVTRRSHYEEYMDEGHSAKMFSNDLMGGSHKKVSGRREHEKNKKRELANRNAQIKDFNKQKSALEGCNMCFKGSAMKKHLVIALGNKTYLSIPSYGTLTPGHCLITTTEHHLSICDSDEDEILEIKKFKLSLLKMFAKQNKDVIFLETVTPYSIKKQKHCLLECIPIPYVISDEGPSYFKKAIVEAESDWNENPKIIDTTGKGIKRSVPGGFPYFHVEFGSSGRGYAHIIENENKISYQFGKEIIAGMLRMPNNVVKSMRSPGDAEERKQMLEFVAMYQNFDWTVELE</sequence>
<evidence type="ECO:0008006" key="7">
    <source>
        <dbReference type="Google" id="ProtNLM"/>
    </source>
</evidence>
<dbReference type="GO" id="GO:0000398">
    <property type="term" value="P:mRNA splicing, via spliceosome"/>
    <property type="evidence" value="ECO:0007669"/>
    <property type="project" value="TreeGrafter"/>
</dbReference>
<evidence type="ECO:0000313" key="6">
    <source>
        <dbReference type="Proteomes" id="UP001431209"/>
    </source>
</evidence>
<dbReference type="InterPro" id="IPR040194">
    <property type="entry name" value="Cwf19-like"/>
</dbReference>
<gene>
    <name evidence="5" type="ORF">AKO1_012454</name>
</gene>
<evidence type="ECO:0000256" key="2">
    <source>
        <dbReference type="SAM" id="MobiDB-lite"/>
    </source>
</evidence>
<feature type="domain" description="Cwf19-like C-terminal" evidence="4">
    <location>
        <begin position="408"/>
        <end position="532"/>
    </location>
</feature>
<dbReference type="PANTHER" id="PTHR12072:SF5">
    <property type="entry name" value="CWF19-LIKE PROTEIN 2"/>
    <property type="match status" value="1"/>
</dbReference>
<proteinExistence type="inferred from homology"/>
<feature type="region of interest" description="Disordered" evidence="2">
    <location>
        <begin position="372"/>
        <end position="398"/>
    </location>
</feature>
<reference evidence="5 6" key="1">
    <citation type="submission" date="2024-03" db="EMBL/GenBank/DDBJ databases">
        <title>The Acrasis kona genome and developmental transcriptomes reveal deep origins of eukaryotic multicellular pathways.</title>
        <authorList>
            <person name="Sheikh S."/>
            <person name="Fu C.-J."/>
            <person name="Brown M.W."/>
            <person name="Baldauf S.L."/>
        </authorList>
    </citation>
    <scope>NUCLEOTIDE SEQUENCE [LARGE SCALE GENOMIC DNA]</scope>
    <source>
        <strain evidence="5 6">ATCC MYA-3509</strain>
    </source>
</reference>
<dbReference type="InterPro" id="IPR006767">
    <property type="entry name" value="Cwf19-like_C_dom-2"/>
</dbReference>
<dbReference type="GO" id="GO:0071014">
    <property type="term" value="C:post-mRNA release spliceosomal complex"/>
    <property type="evidence" value="ECO:0007669"/>
    <property type="project" value="TreeGrafter"/>
</dbReference>
<comment type="similarity">
    <text evidence="1">Belongs to the CWF19 family.</text>
</comment>
<feature type="compositionally biased region" description="Basic and acidic residues" evidence="2">
    <location>
        <begin position="17"/>
        <end position="50"/>
    </location>
</feature>
<comment type="caution">
    <text evidence="5">The sequence shown here is derived from an EMBL/GenBank/DDBJ whole genome shotgun (WGS) entry which is preliminary data.</text>
</comment>
<dbReference type="Pfam" id="PF04677">
    <property type="entry name" value="CwfJ_C_1"/>
    <property type="match status" value="1"/>
</dbReference>
<feature type="compositionally biased region" description="Basic and acidic residues" evidence="2">
    <location>
        <begin position="195"/>
        <end position="207"/>
    </location>
</feature>
<evidence type="ECO:0000259" key="4">
    <source>
        <dbReference type="Pfam" id="PF04677"/>
    </source>
</evidence>
<feature type="region of interest" description="Disordered" evidence="2">
    <location>
        <begin position="1"/>
        <end position="91"/>
    </location>
</feature>
<organism evidence="5 6">
    <name type="scientific">Acrasis kona</name>
    <dbReference type="NCBI Taxonomy" id="1008807"/>
    <lineage>
        <taxon>Eukaryota</taxon>
        <taxon>Discoba</taxon>
        <taxon>Heterolobosea</taxon>
        <taxon>Tetramitia</taxon>
        <taxon>Eutetramitia</taxon>
        <taxon>Acrasidae</taxon>
        <taxon>Acrasis</taxon>
    </lineage>
</organism>
<dbReference type="PANTHER" id="PTHR12072">
    <property type="entry name" value="CWF19, CELL CYCLE CONTROL PROTEIN"/>
    <property type="match status" value="1"/>
</dbReference>
<feature type="compositionally biased region" description="Basic and acidic residues" evidence="2">
    <location>
        <begin position="387"/>
        <end position="398"/>
    </location>
</feature>
<accession>A0AAW2YWU7</accession>
<feature type="compositionally biased region" description="Basic and acidic residues" evidence="2">
    <location>
        <begin position="163"/>
        <end position="187"/>
    </location>
</feature>
<dbReference type="InterPro" id="IPR006768">
    <property type="entry name" value="Cwf19-like_C_dom-1"/>
</dbReference>
<evidence type="ECO:0000313" key="5">
    <source>
        <dbReference type="EMBL" id="KAL0481625.1"/>
    </source>
</evidence>
<feature type="domain" description="Cwf19-like protein C-terminal" evidence="3">
    <location>
        <begin position="542"/>
        <end position="636"/>
    </location>
</feature>
<protein>
    <recommendedName>
        <fullName evidence="7">CWF19-like protein 2</fullName>
    </recommendedName>
</protein>
<name>A0AAW2YWU7_9EUKA</name>